<protein>
    <submittedName>
        <fullName evidence="2">Lipopolysaccharide kinase InaA family protein</fullName>
    </submittedName>
</protein>
<keyword evidence="3" id="KW-1185">Reference proteome</keyword>
<proteinExistence type="predicted"/>
<keyword evidence="2" id="KW-0808">Transferase</keyword>
<accession>A0AAU6P8E0</accession>
<organism evidence="2">
    <name type="scientific">Mangrovimonas cancribranchiae</name>
    <dbReference type="NCBI Taxonomy" id="3080055"/>
    <lineage>
        <taxon>Bacteria</taxon>
        <taxon>Pseudomonadati</taxon>
        <taxon>Bacteroidota</taxon>
        <taxon>Flavobacteriia</taxon>
        <taxon>Flavobacteriales</taxon>
        <taxon>Flavobacteriaceae</taxon>
        <taxon>Mangrovimonas</taxon>
    </lineage>
</organism>
<evidence type="ECO:0000313" key="1">
    <source>
        <dbReference type="EMBL" id="WXA03781.1"/>
    </source>
</evidence>
<dbReference type="Proteomes" id="UP001368318">
    <property type="component" value="Chromosome"/>
</dbReference>
<dbReference type="RefSeq" id="WP_338733089.1">
    <property type="nucleotide sequence ID" value="NZ_CP136924.1"/>
</dbReference>
<keyword evidence="2" id="KW-0418">Kinase</keyword>
<dbReference type="AlphaFoldDB" id="A0AAU6P8E0"/>
<dbReference type="Pfam" id="PF06293">
    <property type="entry name" value="Kdo"/>
    <property type="match status" value="1"/>
</dbReference>
<dbReference type="KEGG" id="mcaa:R3L15_02760"/>
<dbReference type="EMBL" id="CP136925">
    <property type="protein sequence ID" value="WXA13798.1"/>
    <property type="molecule type" value="Genomic_DNA"/>
</dbReference>
<dbReference type="GO" id="GO:0016301">
    <property type="term" value="F:kinase activity"/>
    <property type="evidence" value="ECO:0007669"/>
    <property type="project" value="UniProtKB-KW"/>
</dbReference>
<reference evidence="2 3" key="1">
    <citation type="submission" date="2023-10" db="EMBL/GenBank/DDBJ databases">
        <title>Culture-based analysis of two novel bacteria associated with mangrove crab gills.</title>
        <authorList>
            <person name="Yang X."/>
            <person name="Garuglieri E."/>
            <person name="Van Goethem M.W."/>
            <person name="Fusi M."/>
            <person name="Marasco R."/>
            <person name="Daffonchio D.G."/>
        </authorList>
    </citation>
    <scope>NUCLEOTIDE SEQUENCE</scope>
    <source>
        <strain evidence="2">UG2-1</strain>
        <strain evidence="1">UG2-2</strain>
        <strain evidence="3">UG2_2</strain>
    </source>
</reference>
<sequence length="253" mass="30477">MKHVVVKKFLQDEVMLTKFISNFDSEGEDFGNQDRNSLKLFDLNGLTINVKSFKVPNVVNQIAYKFFRKSKAQRSFEYANKLAKLGIGTPQPIAYYEFTTPFLFQKSYYISEQLDCDYTYRDLTQDFNIPNYESILRAFTRFTYKLHENNVLFLDHSPGNTLIKVNNNDYEFFLVDLNRMAFKPLDFNTRIKNFARLTIHEKMVEVMSDEYAKCIGEPYEKVFRLMWQYTNEFQYRFYRKKRLKKKLKFWKKS</sequence>
<dbReference type="EMBL" id="CP136924">
    <property type="protein sequence ID" value="WXA03781.1"/>
    <property type="molecule type" value="Genomic_DNA"/>
</dbReference>
<evidence type="ECO:0000313" key="3">
    <source>
        <dbReference type="Proteomes" id="UP001368318"/>
    </source>
</evidence>
<evidence type="ECO:0000313" key="2">
    <source>
        <dbReference type="EMBL" id="WXA13798.1"/>
    </source>
</evidence>
<name>A0AAU6P8E0_9FLAO</name>
<gene>
    <name evidence="2" type="ORF">R3L15_02760</name>
    <name evidence="1" type="ORF">R3L16_04635</name>
</gene>